<keyword evidence="1" id="KW-0732">Signal</keyword>
<comment type="caution">
    <text evidence="2">The sequence shown here is derived from an EMBL/GenBank/DDBJ whole genome shotgun (WGS) entry which is preliminary data.</text>
</comment>
<evidence type="ECO:0000313" key="3">
    <source>
        <dbReference type="Proteomes" id="UP001515480"/>
    </source>
</evidence>
<dbReference type="SUPFAM" id="SSF63825">
    <property type="entry name" value="YWTD domain"/>
    <property type="match status" value="1"/>
</dbReference>
<dbReference type="Proteomes" id="UP001515480">
    <property type="component" value="Unassembled WGS sequence"/>
</dbReference>
<sequence>MSFSLLLPLLAVLQRAAGPLNHVHAADVMVVASGFSWAENMICVAERKGAPAALYVTDNVRGELWRISWDAAQKRYSQTLMEHLSSDFSLLSGLATDVHTGQLFAAGNLNDGGDCVIVEVATDMANTSSLAYQVRAHLPRRCLGGGLAVDENYFYMASEGDFIPFNGKVFRIHRTTGYVETIVKNGIGDDGVWFDPQRGLLYVSECELGRAVVYNASAQAMARTLNPQGYSIFLDDFMVDATGSTLIGADFSGGRVVAFDVQGPDEPPLTILLENVQNPTSVRSGCSEGDTTAGLGKRMLFVSEGGGSSGAQNRRILAFMTPTAVA</sequence>
<name>A0AB34JT13_PRYPA</name>
<dbReference type="EMBL" id="JBGBPQ010000005">
    <property type="protein sequence ID" value="KAL1524067.1"/>
    <property type="molecule type" value="Genomic_DNA"/>
</dbReference>
<evidence type="ECO:0000256" key="1">
    <source>
        <dbReference type="SAM" id="SignalP"/>
    </source>
</evidence>
<keyword evidence="3" id="KW-1185">Reference proteome</keyword>
<evidence type="ECO:0000313" key="2">
    <source>
        <dbReference type="EMBL" id="KAL1524067.1"/>
    </source>
</evidence>
<feature type="chain" id="PRO_5044318957" description="SMP-30/Gluconolactonase/LRE-like region domain-containing protein" evidence="1">
    <location>
        <begin position="26"/>
        <end position="326"/>
    </location>
</feature>
<protein>
    <recommendedName>
        <fullName evidence="4">SMP-30/Gluconolactonase/LRE-like region domain-containing protein</fullName>
    </recommendedName>
</protein>
<feature type="signal peptide" evidence="1">
    <location>
        <begin position="1"/>
        <end position="25"/>
    </location>
</feature>
<reference evidence="2 3" key="1">
    <citation type="journal article" date="2024" name="Science">
        <title>Giant polyketide synthase enzymes in the biosynthesis of giant marine polyether toxins.</title>
        <authorList>
            <person name="Fallon T.R."/>
            <person name="Shende V.V."/>
            <person name="Wierzbicki I.H."/>
            <person name="Pendleton A.L."/>
            <person name="Watervoot N.F."/>
            <person name="Auber R.P."/>
            <person name="Gonzalez D.J."/>
            <person name="Wisecaver J.H."/>
            <person name="Moore B.S."/>
        </authorList>
    </citation>
    <scope>NUCLEOTIDE SEQUENCE [LARGE SCALE GENOMIC DNA]</scope>
    <source>
        <strain evidence="2 3">12B1</strain>
    </source>
</reference>
<organism evidence="2 3">
    <name type="scientific">Prymnesium parvum</name>
    <name type="common">Toxic golden alga</name>
    <dbReference type="NCBI Taxonomy" id="97485"/>
    <lineage>
        <taxon>Eukaryota</taxon>
        <taxon>Haptista</taxon>
        <taxon>Haptophyta</taxon>
        <taxon>Prymnesiophyceae</taxon>
        <taxon>Prymnesiales</taxon>
        <taxon>Prymnesiaceae</taxon>
        <taxon>Prymnesium</taxon>
    </lineage>
</organism>
<dbReference type="InterPro" id="IPR011042">
    <property type="entry name" value="6-blade_b-propeller_TolB-like"/>
</dbReference>
<evidence type="ECO:0008006" key="4">
    <source>
        <dbReference type="Google" id="ProtNLM"/>
    </source>
</evidence>
<proteinExistence type="predicted"/>
<gene>
    <name evidence="2" type="ORF">AB1Y20_018978</name>
</gene>
<dbReference type="Gene3D" id="2.120.10.30">
    <property type="entry name" value="TolB, C-terminal domain"/>
    <property type="match status" value="1"/>
</dbReference>
<dbReference type="AlphaFoldDB" id="A0AB34JT13"/>
<accession>A0AB34JT13</accession>